<evidence type="ECO:0000313" key="3">
    <source>
        <dbReference type="EMBL" id="KAK6531841.1"/>
    </source>
</evidence>
<organism evidence="3 4">
    <name type="scientific">Orbilia ellipsospora</name>
    <dbReference type="NCBI Taxonomy" id="2528407"/>
    <lineage>
        <taxon>Eukaryota</taxon>
        <taxon>Fungi</taxon>
        <taxon>Dikarya</taxon>
        <taxon>Ascomycota</taxon>
        <taxon>Pezizomycotina</taxon>
        <taxon>Orbiliomycetes</taxon>
        <taxon>Orbiliales</taxon>
        <taxon>Orbiliaceae</taxon>
        <taxon>Orbilia</taxon>
    </lineage>
</organism>
<dbReference type="PANTHER" id="PTHR47369">
    <property type="entry name" value="BTB/POZ DOMAIN-CONTAINING PROTEIN"/>
    <property type="match status" value="1"/>
</dbReference>
<dbReference type="PROSITE" id="PS50097">
    <property type="entry name" value="BTB"/>
    <property type="match status" value="1"/>
</dbReference>
<dbReference type="PANTHER" id="PTHR47369:SF1">
    <property type="entry name" value="BTB_POZ DOMAIN-CONTAINING PROTEIN"/>
    <property type="match status" value="1"/>
</dbReference>
<feature type="domain" description="BTB" evidence="2">
    <location>
        <begin position="79"/>
        <end position="142"/>
    </location>
</feature>
<dbReference type="EMBL" id="JAVHJO010000012">
    <property type="protein sequence ID" value="KAK6531841.1"/>
    <property type="molecule type" value="Genomic_DNA"/>
</dbReference>
<sequence length="720" mass="84413">MKELRKKKACDSLNSFIKAPDGEGYQEAEGPQDPDIRTDEEIYALGDGSDRVSSNIPEPWSKDLKDHLLYRGLMLGIYSDFELRIANKKSYHLHRFILCQARLFRNFLDDQRSYDPNLVMNWDGLDEYVDIEAVEHILNRLYGNYGCEYYEAKNLLRVMAVCIKFELSEWFFNYLDRYLTRLCADTMFHLIRFSLIEPYHAWIEPHVLPVMKHYMARYGMHLGLEYWRLLPMEWAIHVLTYDGLIFTNRKYDQYKDLGCCRMIMGMEYDRWRFVRDIYYDRVGLDEESLRKFHQDGTLPPNIPEDFVLDRQFELFDFLNSSRIYYGNMTPFQWRAVRNEMLLDIHSLVRGDVLAEGIFEGVRLRHIVEKAAPGTTRLNICFPEGTELPENTITWEVPRCDRFIYRPRRIELEDDPYPDDYEGSLTSEDSRYILQDHLTTFPPLRFSVEFQFYRGIGGLSTEYPLSAEPVFYGGSWWSFRIQRIHRPGEPADRINMYLRRMTSKPIKDPARPASPVSDISDSWATFSDINYEELTRETLRDRFDEQFLDDILAEGEFQPEFYDDPRLVVQAYFRIFAPSIVAGYDPEQFLYIADKEAPKMRAPAISRTTIFEAKPMEFPLDADIVIPGRCLTSVVEEAEELKEFTNDCGYLGKEVERIMEGGAAKLPMKEGRVTNAYVKTGEAGNHNSEQRLGPDRTVVCALKEREKVWMNLKFAVVIGLV</sequence>
<evidence type="ECO:0000256" key="1">
    <source>
        <dbReference type="SAM" id="MobiDB-lite"/>
    </source>
</evidence>
<gene>
    <name evidence="3" type="ORF">TWF694_003006</name>
</gene>
<dbReference type="InterPro" id="IPR000210">
    <property type="entry name" value="BTB/POZ_dom"/>
</dbReference>
<evidence type="ECO:0000259" key="2">
    <source>
        <dbReference type="PROSITE" id="PS50097"/>
    </source>
</evidence>
<accession>A0AAV9X1K9</accession>
<proteinExistence type="predicted"/>
<name>A0AAV9X1K9_9PEZI</name>
<reference evidence="3 4" key="1">
    <citation type="submission" date="2019-10" db="EMBL/GenBank/DDBJ databases">
        <authorList>
            <person name="Palmer J.M."/>
        </authorList>
    </citation>
    <scope>NUCLEOTIDE SEQUENCE [LARGE SCALE GENOMIC DNA]</scope>
    <source>
        <strain evidence="3 4">TWF694</strain>
    </source>
</reference>
<protein>
    <recommendedName>
        <fullName evidence="2">BTB domain-containing protein</fullName>
    </recommendedName>
</protein>
<dbReference type="Proteomes" id="UP001365542">
    <property type="component" value="Unassembled WGS sequence"/>
</dbReference>
<keyword evidence="4" id="KW-1185">Reference proteome</keyword>
<comment type="caution">
    <text evidence="3">The sequence shown here is derived from an EMBL/GenBank/DDBJ whole genome shotgun (WGS) entry which is preliminary data.</text>
</comment>
<dbReference type="AlphaFoldDB" id="A0AAV9X1K9"/>
<evidence type="ECO:0000313" key="4">
    <source>
        <dbReference type="Proteomes" id="UP001365542"/>
    </source>
</evidence>
<feature type="region of interest" description="Disordered" evidence="1">
    <location>
        <begin position="15"/>
        <end position="34"/>
    </location>
</feature>